<evidence type="ECO:0000256" key="5">
    <source>
        <dbReference type="ARBA" id="ARBA00023012"/>
    </source>
</evidence>
<keyword evidence="5" id="KW-0902">Two-component regulatory system</keyword>
<keyword evidence="9" id="KW-1185">Reference proteome</keyword>
<feature type="non-terminal residue" evidence="8">
    <location>
        <position position="227"/>
    </location>
</feature>
<feature type="transmembrane region" description="Helical" evidence="6">
    <location>
        <begin position="105"/>
        <end position="126"/>
    </location>
</feature>
<proteinExistence type="predicted"/>
<sequence length="227" mass="25822">MKRSAVGPPKRPPLYFSFVFLFYLAFPLTELFSRPVGELVIGLLVLAVFTALYLYSSKVNRGRLISVFLQLIIIGLFCYRYNAGFIYMAFYPSPIIGLISSRKQMYVGMGAMVALFIAVGLYYQLYLSANDMIQIVPAMLVMLFLPFALRLGQKSFELREKLNLANEEIARLSKNEERQRISRDLHDTLGHTLSLITLKSELAERLIVKNPERAAQEVKDIHATSRA</sequence>
<protein>
    <recommendedName>
        <fullName evidence="2">histidine kinase</fullName>
        <ecNumber evidence="2">2.7.13.3</ecNumber>
    </recommendedName>
</protein>
<evidence type="ECO:0000259" key="7">
    <source>
        <dbReference type="Pfam" id="PF07730"/>
    </source>
</evidence>
<accession>A0ABS7CD92</accession>
<feature type="domain" description="Signal transduction histidine kinase subgroup 3 dimerisation and phosphoacceptor" evidence="7">
    <location>
        <begin position="177"/>
        <end position="226"/>
    </location>
</feature>
<comment type="catalytic activity">
    <reaction evidence="1">
        <text>ATP + protein L-histidine = ADP + protein N-phospho-L-histidine.</text>
        <dbReference type="EC" id="2.7.13.3"/>
    </reaction>
</comment>
<organism evidence="8 9">
    <name type="scientific">Paenibacillus sepulcri</name>
    <dbReference type="NCBI Taxonomy" id="359917"/>
    <lineage>
        <taxon>Bacteria</taxon>
        <taxon>Bacillati</taxon>
        <taxon>Bacillota</taxon>
        <taxon>Bacilli</taxon>
        <taxon>Bacillales</taxon>
        <taxon>Paenibacillaceae</taxon>
        <taxon>Paenibacillus</taxon>
    </lineage>
</organism>
<feature type="transmembrane region" description="Helical" evidence="6">
    <location>
        <begin position="67"/>
        <end position="93"/>
    </location>
</feature>
<dbReference type="InterPro" id="IPR050482">
    <property type="entry name" value="Sensor_HK_TwoCompSys"/>
</dbReference>
<feature type="transmembrane region" description="Helical" evidence="6">
    <location>
        <begin position="12"/>
        <end position="29"/>
    </location>
</feature>
<evidence type="ECO:0000256" key="3">
    <source>
        <dbReference type="ARBA" id="ARBA00022679"/>
    </source>
</evidence>
<dbReference type="PANTHER" id="PTHR24421">
    <property type="entry name" value="NITRATE/NITRITE SENSOR PROTEIN NARX-RELATED"/>
    <property type="match status" value="1"/>
</dbReference>
<keyword evidence="4 8" id="KW-0418">Kinase</keyword>
<evidence type="ECO:0000256" key="4">
    <source>
        <dbReference type="ARBA" id="ARBA00022777"/>
    </source>
</evidence>
<reference evidence="8 9" key="1">
    <citation type="submission" date="2021-07" db="EMBL/GenBank/DDBJ databases">
        <title>Paenibacillus radiodurans sp. nov., isolated from the southeastern edge of Tengger Desert.</title>
        <authorList>
            <person name="Zhang G."/>
        </authorList>
    </citation>
    <scope>NUCLEOTIDE SEQUENCE [LARGE SCALE GENOMIC DNA]</scope>
    <source>
        <strain evidence="8 9">CCM 7311</strain>
    </source>
</reference>
<feature type="transmembrane region" description="Helical" evidence="6">
    <location>
        <begin position="36"/>
        <end position="55"/>
    </location>
</feature>
<keyword evidence="3" id="KW-0808">Transferase</keyword>
<comment type="caution">
    <text evidence="8">The sequence shown here is derived from an EMBL/GenBank/DDBJ whole genome shotgun (WGS) entry which is preliminary data.</text>
</comment>
<gene>
    <name evidence="8" type="ORF">K0U00_33110</name>
</gene>
<feature type="transmembrane region" description="Helical" evidence="6">
    <location>
        <begin position="132"/>
        <end position="152"/>
    </location>
</feature>
<dbReference type="EC" id="2.7.13.3" evidence="2"/>
<keyword evidence="6" id="KW-0472">Membrane</keyword>
<evidence type="ECO:0000256" key="1">
    <source>
        <dbReference type="ARBA" id="ARBA00000085"/>
    </source>
</evidence>
<evidence type="ECO:0000256" key="6">
    <source>
        <dbReference type="SAM" id="Phobius"/>
    </source>
</evidence>
<evidence type="ECO:0000256" key="2">
    <source>
        <dbReference type="ARBA" id="ARBA00012438"/>
    </source>
</evidence>
<dbReference type="Gene3D" id="1.20.5.1930">
    <property type="match status" value="1"/>
</dbReference>
<dbReference type="PANTHER" id="PTHR24421:SF63">
    <property type="entry name" value="SENSOR HISTIDINE KINASE DESK"/>
    <property type="match status" value="1"/>
</dbReference>
<evidence type="ECO:0000313" key="8">
    <source>
        <dbReference type="EMBL" id="MBW7458898.1"/>
    </source>
</evidence>
<dbReference type="Pfam" id="PF07730">
    <property type="entry name" value="HisKA_3"/>
    <property type="match status" value="1"/>
</dbReference>
<evidence type="ECO:0000313" key="9">
    <source>
        <dbReference type="Proteomes" id="UP001519887"/>
    </source>
</evidence>
<name>A0ABS7CD92_9BACL</name>
<keyword evidence="6" id="KW-1133">Transmembrane helix</keyword>
<dbReference type="EMBL" id="JAHZIK010001394">
    <property type="protein sequence ID" value="MBW7458898.1"/>
    <property type="molecule type" value="Genomic_DNA"/>
</dbReference>
<dbReference type="Proteomes" id="UP001519887">
    <property type="component" value="Unassembled WGS sequence"/>
</dbReference>
<dbReference type="GO" id="GO:0016301">
    <property type="term" value="F:kinase activity"/>
    <property type="evidence" value="ECO:0007669"/>
    <property type="project" value="UniProtKB-KW"/>
</dbReference>
<keyword evidence="6" id="KW-0812">Transmembrane</keyword>
<dbReference type="InterPro" id="IPR011712">
    <property type="entry name" value="Sig_transdc_His_kin_sub3_dim/P"/>
</dbReference>